<dbReference type="OrthoDB" id="164654at2"/>
<dbReference type="InterPro" id="IPR051532">
    <property type="entry name" value="Ester_Hydrolysis_Enzymes"/>
</dbReference>
<accession>A0A244CLG4</accession>
<dbReference type="InterPro" id="IPR036514">
    <property type="entry name" value="SGNH_hydro_sf"/>
</dbReference>
<evidence type="ECO:0000313" key="3">
    <source>
        <dbReference type="Proteomes" id="UP000194841"/>
    </source>
</evidence>
<dbReference type="PANTHER" id="PTHR30383">
    <property type="entry name" value="THIOESTERASE 1/PROTEASE 1/LYSOPHOSPHOLIPASE L1"/>
    <property type="match status" value="1"/>
</dbReference>
<dbReference type="RefSeq" id="WP_086745431.1">
    <property type="nucleotide sequence ID" value="NZ_MWPV01000006.1"/>
</dbReference>
<protein>
    <recommendedName>
        <fullName evidence="1">SGNH hydrolase-type esterase domain-containing protein</fullName>
    </recommendedName>
</protein>
<gene>
    <name evidence="2" type="ORF">B1199_17510</name>
</gene>
<dbReference type="Gene3D" id="3.40.50.1110">
    <property type="entry name" value="SGNH hydrolase"/>
    <property type="match status" value="1"/>
</dbReference>
<dbReference type="GO" id="GO:0016788">
    <property type="term" value="F:hydrolase activity, acting on ester bonds"/>
    <property type="evidence" value="ECO:0007669"/>
    <property type="project" value="UniProtKB-ARBA"/>
</dbReference>
<comment type="caution">
    <text evidence="2">The sequence shown here is derived from an EMBL/GenBank/DDBJ whole genome shotgun (WGS) entry which is preliminary data.</text>
</comment>
<dbReference type="SUPFAM" id="SSF52266">
    <property type="entry name" value="SGNH hydrolase"/>
    <property type="match status" value="1"/>
</dbReference>
<reference evidence="2 3" key="1">
    <citation type="submission" date="2017-02" db="EMBL/GenBank/DDBJ databases">
        <title>Pseudoalteromonas ulvae TC14 Genome.</title>
        <authorList>
            <person name="Molmeret M."/>
        </authorList>
    </citation>
    <scope>NUCLEOTIDE SEQUENCE [LARGE SCALE GENOMIC DNA]</scope>
    <source>
        <strain evidence="2">TC14</strain>
    </source>
</reference>
<dbReference type="PANTHER" id="PTHR30383:SF29">
    <property type="entry name" value="SGNH HYDROLASE-TYPE ESTERASE DOMAIN-CONTAINING PROTEIN"/>
    <property type="match status" value="1"/>
</dbReference>
<dbReference type="AlphaFoldDB" id="A0A244CLG4"/>
<organism evidence="2 3">
    <name type="scientific">Pseudoalteromonas ulvae</name>
    <dbReference type="NCBI Taxonomy" id="107327"/>
    <lineage>
        <taxon>Bacteria</taxon>
        <taxon>Pseudomonadati</taxon>
        <taxon>Pseudomonadota</taxon>
        <taxon>Gammaproteobacteria</taxon>
        <taxon>Alteromonadales</taxon>
        <taxon>Pseudoalteromonadaceae</taxon>
        <taxon>Pseudoalteromonas</taxon>
    </lineage>
</organism>
<evidence type="ECO:0000259" key="1">
    <source>
        <dbReference type="Pfam" id="PF13472"/>
    </source>
</evidence>
<evidence type="ECO:0000313" key="2">
    <source>
        <dbReference type="EMBL" id="OUL56460.1"/>
    </source>
</evidence>
<keyword evidence="3" id="KW-1185">Reference proteome</keyword>
<feature type="domain" description="SGNH hydrolase-type esterase" evidence="1">
    <location>
        <begin position="6"/>
        <end position="198"/>
    </location>
</feature>
<sequence>MSSILCFGDSNTWGLCPASGQRLSKEQRWPCVLETLLNQSSLTQGVEVIEAGLPNRTLLRQCAFSEAHAGRHSLLNLLHQHQPKYIVIMLGTNDLKAKYHYQPADFTLGLDSLLSQIFAFYREHFSFTIKLVVLAPLAPLPVGQYQRIYAGAADKLPEVIAGFAKVCEQYQINFIDSNQFVGACPNEGVHLSAAQHQRLAEVIVPLFDKSVADEPM</sequence>
<dbReference type="Proteomes" id="UP000194841">
    <property type="component" value="Unassembled WGS sequence"/>
</dbReference>
<dbReference type="InterPro" id="IPR013830">
    <property type="entry name" value="SGNH_hydro"/>
</dbReference>
<proteinExistence type="predicted"/>
<dbReference type="EMBL" id="MWPV01000006">
    <property type="protein sequence ID" value="OUL56460.1"/>
    <property type="molecule type" value="Genomic_DNA"/>
</dbReference>
<name>A0A244CLG4_PSEDV</name>
<dbReference type="Pfam" id="PF13472">
    <property type="entry name" value="Lipase_GDSL_2"/>
    <property type="match status" value="1"/>
</dbReference>